<feature type="domain" description="Solute-binding protein family 5" evidence="7">
    <location>
        <begin position="104"/>
        <end position="479"/>
    </location>
</feature>
<keyword evidence="4 6" id="KW-0732">Signal</keyword>
<feature type="region of interest" description="Disordered" evidence="5">
    <location>
        <begin position="219"/>
        <end position="238"/>
    </location>
</feature>
<keyword evidence="9" id="KW-1185">Reference proteome</keyword>
<proteinExistence type="inferred from homology"/>
<feature type="signal peptide" evidence="6">
    <location>
        <begin position="1"/>
        <end position="30"/>
    </location>
</feature>
<feature type="chain" id="PRO_5046952676" evidence="6">
    <location>
        <begin position="31"/>
        <end position="568"/>
    </location>
</feature>
<dbReference type="PANTHER" id="PTHR30290">
    <property type="entry name" value="PERIPLASMIC BINDING COMPONENT OF ABC TRANSPORTER"/>
    <property type="match status" value="1"/>
</dbReference>
<dbReference type="CDD" id="cd08506">
    <property type="entry name" value="PBP2_clavulanate_OppA2"/>
    <property type="match status" value="1"/>
</dbReference>
<dbReference type="InterPro" id="IPR030678">
    <property type="entry name" value="Peptide/Ni-bd"/>
</dbReference>
<evidence type="ECO:0000256" key="1">
    <source>
        <dbReference type="ARBA" id="ARBA00004196"/>
    </source>
</evidence>
<dbReference type="SUPFAM" id="SSF53850">
    <property type="entry name" value="Periplasmic binding protein-like II"/>
    <property type="match status" value="1"/>
</dbReference>
<dbReference type="PROSITE" id="PS51257">
    <property type="entry name" value="PROKAR_LIPOPROTEIN"/>
    <property type="match status" value="1"/>
</dbReference>
<reference evidence="8 9" key="1">
    <citation type="submission" date="2024-10" db="EMBL/GenBank/DDBJ databases">
        <title>The Natural Products Discovery Center: Release of the First 8490 Sequenced Strains for Exploring Actinobacteria Biosynthetic Diversity.</title>
        <authorList>
            <person name="Kalkreuter E."/>
            <person name="Kautsar S.A."/>
            <person name="Yang D."/>
            <person name="Bader C.D."/>
            <person name="Teijaro C.N."/>
            <person name="Fluegel L."/>
            <person name="Davis C.M."/>
            <person name="Simpson J.R."/>
            <person name="Lauterbach L."/>
            <person name="Steele A.D."/>
            <person name="Gui C."/>
            <person name="Meng S."/>
            <person name="Li G."/>
            <person name="Viehrig K."/>
            <person name="Ye F."/>
            <person name="Su P."/>
            <person name="Kiefer A.F."/>
            <person name="Nichols A."/>
            <person name="Cepeda A.J."/>
            <person name="Yan W."/>
            <person name="Fan B."/>
            <person name="Jiang Y."/>
            <person name="Adhikari A."/>
            <person name="Zheng C.-J."/>
            <person name="Schuster L."/>
            <person name="Cowan T.M."/>
            <person name="Smanski M.J."/>
            <person name="Chevrette M.G."/>
            <person name="De Carvalho L.P.S."/>
            <person name="Shen B."/>
        </authorList>
    </citation>
    <scope>NUCLEOTIDE SEQUENCE [LARGE SCALE GENOMIC DNA]</scope>
    <source>
        <strain evidence="8 9">NPDC001281</strain>
    </source>
</reference>
<dbReference type="PIRSF" id="PIRSF002741">
    <property type="entry name" value="MppA"/>
    <property type="match status" value="1"/>
</dbReference>
<dbReference type="Proteomes" id="UP001602119">
    <property type="component" value="Unassembled WGS sequence"/>
</dbReference>
<evidence type="ECO:0000256" key="6">
    <source>
        <dbReference type="SAM" id="SignalP"/>
    </source>
</evidence>
<sequence length="568" mass="61145">MKRITAMATRTAGAALLAVGVAACSGGGGAATSATDGAGQPAQTTAAGFQEQHKGGTLRLLAKSGDGTLDPHINYSNGNWQIFQALYDGLVSFRKVGGKASYDIVPDLAEEMPQVSADGKTYTFKLRKDVKFATGEAVTVDDVVASFQRIFRVSGPTSGTFYSGIVGAADCVKKPAGCTLDKGVVADAAANTITINLVAADSEFLQKLALPHAVVLPKGTPDKDQGTTPIPGTGPYKVESYNPNKQMKLVRNPNFTEWSRDAQPQGYPDEIDYNYGLTPEGAVTAVQNGQADWIFDPLPADRLTEIGTTYAEQAHVNPLAAFWYIPVNVNLAPFDKPEAREALQWAFDKNALVKMFGGANVAQPACTILPPAFPGHADFCDFPQQDLAKAKELVQQSGTSGQEVSVVVSDDDVSKQIGEYVRSTLEQIGYQAKLKVISTNIHFTYIQNTKNKVQLSVSQWYADYPAASNFINVLLSCASFREGSDASINISGFCDKDVDAKIAEAMKLDQSDTAASGKLWGELDRELMKKGPIVPLFNPKQIDFVSKNVGNYQFHAQFHALLDQMWVK</sequence>
<name>A0ABW6V3C5_MICFU</name>
<dbReference type="EMBL" id="JBIAXI010000007">
    <property type="protein sequence ID" value="MFF4773816.1"/>
    <property type="molecule type" value="Genomic_DNA"/>
</dbReference>
<dbReference type="Pfam" id="PF00496">
    <property type="entry name" value="SBP_bac_5"/>
    <property type="match status" value="1"/>
</dbReference>
<evidence type="ECO:0000256" key="2">
    <source>
        <dbReference type="ARBA" id="ARBA00005695"/>
    </source>
</evidence>
<dbReference type="Gene3D" id="3.40.190.10">
    <property type="entry name" value="Periplasmic binding protein-like II"/>
    <property type="match status" value="1"/>
</dbReference>
<dbReference type="InterPro" id="IPR000914">
    <property type="entry name" value="SBP_5_dom"/>
</dbReference>
<comment type="similarity">
    <text evidence="2">Belongs to the bacterial solute-binding protein 5 family.</text>
</comment>
<evidence type="ECO:0000313" key="9">
    <source>
        <dbReference type="Proteomes" id="UP001602119"/>
    </source>
</evidence>
<dbReference type="Gene3D" id="3.10.105.10">
    <property type="entry name" value="Dipeptide-binding Protein, Domain 3"/>
    <property type="match status" value="1"/>
</dbReference>
<protein>
    <submittedName>
        <fullName evidence="8">ABC transporter substrate-binding protein</fullName>
    </submittedName>
</protein>
<gene>
    <name evidence="8" type="ORF">ACFY05_13240</name>
</gene>
<dbReference type="RefSeq" id="WP_387342215.1">
    <property type="nucleotide sequence ID" value="NZ_JBIAXI010000007.1"/>
</dbReference>
<evidence type="ECO:0000256" key="5">
    <source>
        <dbReference type="SAM" id="MobiDB-lite"/>
    </source>
</evidence>
<dbReference type="InterPro" id="IPR039424">
    <property type="entry name" value="SBP_5"/>
</dbReference>
<comment type="caution">
    <text evidence="8">The sequence shown here is derived from an EMBL/GenBank/DDBJ whole genome shotgun (WGS) entry which is preliminary data.</text>
</comment>
<dbReference type="PANTHER" id="PTHR30290:SF10">
    <property type="entry name" value="PERIPLASMIC OLIGOPEPTIDE-BINDING PROTEIN-RELATED"/>
    <property type="match status" value="1"/>
</dbReference>
<accession>A0ABW6V3C5</accession>
<evidence type="ECO:0000256" key="3">
    <source>
        <dbReference type="ARBA" id="ARBA00022448"/>
    </source>
</evidence>
<comment type="subcellular location">
    <subcellularLocation>
        <location evidence="1">Cell envelope</location>
    </subcellularLocation>
</comment>
<organism evidence="8 9">
    <name type="scientific">Microtetraspora fusca</name>
    <dbReference type="NCBI Taxonomy" id="1997"/>
    <lineage>
        <taxon>Bacteria</taxon>
        <taxon>Bacillati</taxon>
        <taxon>Actinomycetota</taxon>
        <taxon>Actinomycetes</taxon>
        <taxon>Streptosporangiales</taxon>
        <taxon>Streptosporangiaceae</taxon>
        <taxon>Microtetraspora</taxon>
    </lineage>
</organism>
<evidence type="ECO:0000256" key="4">
    <source>
        <dbReference type="ARBA" id="ARBA00022729"/>
    </source>
</evidence>
<keyword evidence="3" id="KW-0813">Transport</keyword>
<evidence type="ECO:0000313" key="8">
    <source>
        <dbReference type="EMBL" id="MFF4773816.1"/>
    </source>
</evidence>
<evidence type="ECO:0000259" key="7">
    <source>
        <dbReference type="Pfam" id="PF00496"/>
    </source>
</evidence>